<evidence type="ECO:0000256" key="1">
    <source>
        <dbReference type="ARBA" id="ARBA00004141"/>
    </source>
</evidence>
<accession>A0A0D6XR23</accession>
<evidence type="ECO:0000256" key="4">
    <source>
        <dbReference type="ARBA" id="ARBA00023136"/>
    </source>
</evidence>
<comment type="subcellular location">
    <subcellularLocation>
        <location evidence="5">Cell membrane</location>
        <topology evidence="5">Multi-pass membrane protein</topology>
    </subcellularLocation>
    <subcellularLocation>
        <location evidence="1">Membrane</location>
        <topology evidence="1">Multi-pass membrane protein</topology>
    </subcellularLocation>
</comment>
<dbReference type="Pfam" id="PF01061">
    <property type="entry name" value="ABC2_membrane"/>
    <property type="match status" value="1"/>
</dbReference>
<keyword evidence="2 5" id="KW-0812">Transmembrane</keyword>
<dbReference type="RefSeq" id="WP_044360116.1">
    <property type="nucleotide sequence ID" value="NZ_JXWY01000033.1"/>
</dbReference>
<feature type="transmembrane region" description="Helical" evidence="5">
    <location>
        <begin position="235"/>
        <end position="256"/>
    </location>
</feature>
<dbReference type="EMBL" id="JXWY01000033">
    <property type="protein sequence ID" value="KIX90885.1"/>
    <property type="molecule type" value="Genomic_DNA"/>
</dbReference>
<comment type="similarity">
    <text evidence="5">Belongs to the ABC-2 integral membrane protein family.</text>
</comment>
<evidence type="ECO:0000259" key="6">
    <source>
        <dbReference type="PROSITE" id="PS51012"/>
    </source>
</evidence>
<evidence type="ECO:0000313" key="10">
    <source>
        <dbReference type="Proteomes" id="UP000254100"/>
    </source>
</evidence>
<reference evidence="7 9" key="1">
    <citation type="submission" date="2015-01" db="EMBL/GenBank/DDBJ databases">
        <authorList>
            <person name="Guo J."/>
        </authorList>
    </citation>
    <scope>NUCLEOTIDE SEQUENCE [LARGE SCALE GENOMIC DNA]</scope>
    <source>
        <strain evidence="7 9">DSM 22147</strain>
    </source>
</reference>
<evidence type="ECO:0000313" key="8">
    <source>
        <dbReference type="EMBL" id="SUM58545.1"/>
    </source>
</evidence>
<dbReference type="InterPro" id="IPR013525">
    <property type="entry name" value="ABC2_TM"/>
</dbReference>
<dbReference type="InterPro" id="IPR051784">
    <property type="entry name" value="Nod_factor_ABC_transporter"/>
</dbReference>
<keyword evidence="9" id="KW-1185">Reference proteome</keyword>
<keyword evidence="5" id="KW-0813">Transport</keyword>
<feature type="transmembrane region" description="Helical" evidence="5">
    <location>
        <begin position="69"/>
        <end position="91"/>
    </location>
</feature>
<dbReference type="PIRSF" id="PIRSF006648">
    <property type="entry name" value="DrrB"/>
    <property type="match status" value="1"/>
</dbReference>
<dbReference type="InterPro" id="IPR000412">
    <property type="entry name" value="ABC_2_transport"/>
</dbReference>
<feature type="transmembrane region" description="Helical" evidence="5">
    <location>
        <begin position="183"/>
        <end position="202"/>
    </location>
</feature>
<proteinExistence type="inferred from homology"/>
<dbReference type="GO" id="GO:0140359">
    <property type="term" value="F:ABC-type transporter activity"/>
    <property type="evidence" value="ECO:0007669"/>
    <property type="project" value="InterPro"/>
</dbReference>
<dbReference type="STRING" id="569857.TP70_05250"/>
<name>A0A0D6XR23_9STAP</name>
<keyword evidence="3 5" id="KW-1133">Transmembrane helix</keyword>
<reference evidence="8 10" key="2">
    <citation type="submission" date="2018-06" db="EMBL/GenBank/DDBJ databases">
        <authorList>
            <consortium name="Pathogen Informatics"/>
            <person name="Doyle S."/>
        </authorList>
    </citation>
    <scope>NUCLEOTIDE SEQUENCE [LARGE SCALE GENOMIC DNA]</scope>
    <source>
        <strain evidence="8 10">NCTC13832</strain>
    </source>
</reference>
<dbReference type="AlphaFoldDB" id="A0A0D6XR23"/>
<dbReference type="GO" id="GO:0043190">
    <property type="term" value="C:ATP-binding cassette (ABC) transporter complex"/>
    <property type="evidence" value="ECO:0007669"/>
    <property type="project" value="InterPro"/>
</dbReference>
<organism evidence="8 10">
    <name type="scientific">Staphylococcus microti</name>
    <dbReference type="NCBI Taxonomy" id="569857"/>
    <lineage>
        <taxon>Bacteria</taxon>
        <taxon>Bacillati</taxon>
        <taxon>Bacillota</taxon>
        <taxon>Bacilli</taxon>
        <taxon>Bacillales</taxon>
        <taxon>Staphylococcaceae</taxon>
        <taxon>Staphylococcus</taxon>
    </lineage>
</organism>
<evidence type="ECO:0000313" key="7">
    <source>
        <dbReference type="EMBL" id="KIX90885.1"/>
    </source>
</evidence>
<dbReference type="PANTHER" id="PTHR43229">
    <property type="entry name" value="NODULATION PROTEIN J"/>
    <property type="match status" value="1"/>
</dbReference>
<evidence type="ECO:0000256" key="5">
    <source>
        <dbReference type="RuleBase" id="RU361157"/>
    </source>
</evidence>
<evidence type="ECO:0000313" key="9">
    <source>
        <dbReference type="Proteomes" id="UP000032366"/>
    </source>
</evidence>
<feature type="transmembrane region" description="Helical" evidence="5">
    <location>
        <begin position="112"/>
        <end position="135"/>
    </location>
</feature>
<dbReference type="Proteomes" id="UP000032366">
    <property type="component" value="Unassembled WGS sequence"/>
</dbReference>
<dbReference type="InterPro" id="IPR047817">
    <property type="entry name" value="ABC2_TM_bact-type"/>
</dbReference>
<dbReference type="PANTHER" id="PTHR43229:SF2">
    <property type="entry name" value="NODULATION PROTEIN J"/>
    <property type="match status" value="1"/>
</dbReference>
<keyword evidence="5" id="KW-1003">Cell membrane</keyword>
<evidence type="ECO:0000256" key="3">
    <source>
        <dbReference type="ARBA" id="ARBA00022989"/>
    </source>
</evidence>
<dbReference type="PROSITE" id="PS51012">
    <property type="entry name" value="ABC_TM2"/>
    <property type="match status" value="1"/>
</dbReference>
<feature type="domain" description="ABC transmembrane type-2" evidence="6">
    <location>
        <begin position="33"/>
        <end position="259"/>
    </location>
</feature>
<keyword evidence="4 5" id="KW-0472">Membrane</keyword>
<dbReference type="Proteomes" id="UP000254100">
    <property type="component" value="Unassembled WGS sequence"/>
</dbReference>
<protein>
    <recommendedName>
        <fullName evidence="5">Transport permease protein</fullName>
    </recommendedName>
</protein>
<gene>
    <name evidence="8" type="ORF">NCTC13832_02298</name>
    <name evidence="7" type="ORF">TP70_05250</name>
</gene>
<sequence>MLVQEFRKKSNLGISSLGILMHIEFKAFWRNKNILITQVVQPTIYFLFLVMGLGGALGTITYFNMDIQYQSYALIGVMGLLIVSQMTQTIYRTTIDKRWGLLSLKFLSGIKPFYYIIGMSTYPVIGFTVQSLLLYVLTLPFDLNISFIQFVIVILIGIISLLFWTSIGIMITVFINDYQKRDTIIAMMMLPLGFSAPTFYLAENVPQYINIVASINPLTYQVTAMRNTLFGIQDHFYLLLAVGLTTLSLICGIWVLKRSNLVIKEN</sequence>
<evidence type="ECO:0000256" key="2">
    <source>
        <dbReference type="ARBA" id="ARBA00022692"/>
    </source>
</evidence>
<feature type="transmembrane region" description="Helical" evidence="5">
    <location>
        <begin position="147"/>
        <end position="171"/>
    </location>
</feature>
<dbReference type="OrthoDB" id="670210at2"/>
<dbReference type="EMBL" id="UHDT01000001">
    <property type="protein sequence ID" value="SUM58545.1"/>
    <property type="molecule type" value="Genomic_DNA"/>
</dbReference>
<feature type="transmembrane region" description="Helical" evidence="5">
    <location>
        <begin position="43"/>
        <end position="63"/>
    </location>
</feature>